<sequence>MLRLRERLPAPVRRGMAAAGLVTPSFLAAPRWPPSSPAVIAMVAAIARSTSIRDSVSPSLPAEHRDSEPGALITPPCRAVCREGVLLPAWDTPSPRHRGGRAPSLCRSAAQWEGRGEGEGGAPWESVGDTGVGNRTHLILGFLS</sequence>
<dbReference type="EMBL" id="VSRR010035344">
    <property type="protein sequence ID" value="MPC72752.1"/>
    <property type="molecule type" value="Genomic_DNA"/>
</dbReference>
<feature type="region of interest" description="Disordered" evidence="1">
    <location>
        <begin position="54"/>
        <end position="73"/>
    </location>
</feature>
<name>A0A5B7HN54_PORTR</name>
<organism evidence="2 3">
    <name type="scientific">Portunus trituberculatus</name>
    <name type="common">Swimming crab</name>
    <name type="synonym">Neptunus trituberculatus</name>
    <dbReference type="NCBI Taxonomy" id="210409"/>
    <lineage>
        <taxon>Eukaryota</taxon>
        <taxon>Metazoa</taxon>
        <taxon>Ecdysozoa</taxon>
        <taxon>Arthropoda</taxon>
        <taxon>Crustacea</taxon>
        <taxon>Multicrustacea</taxon>
        <taxon>Malacostraca</taxon>
        <taxon>Eumalacostraca</taxon>
        <taxon>Eucarida</taxon>
        <taxon>Decapoda</taxon>
        <taxon>Pleocyemata</taxon>
        <taxon>Brachyura</taxon>
        <taxon>Eubrachyura</taxon>
        <taxon>Portunoidea</taxon>
        <taxon>Portunidae</taxon>
        <taxon>Portuninae</taxon>
        <taxon>Portunus</taxon>
    </lineage>
</organism>
<gene>
    <name evidence="2" type="ORF">E2C01_067065</name>
</gene>
<comment type="caution">
    <text evidence="2">The sequence shown here is derived from an EMBL/GenBank/DDBJ whole genome shotgun (WGS) entry which is preliminary data.</text>
</comment>
<dbReference type="AlphaFoldDB" id="A0A5B7HN54"/>
<evidence type="ECO:0000313" key="3">
    <source>
        <dbReference type="Proteomes" id="UP000324222"/>
    </source>
</evidence>
<proteinExistence type="predicted"/>
<keyword evidence="3" id="KW-1185">Reference proteome</keyword>
<accession>A0A5B7HN54</accession>
<evidence type="ECO:0000256" key="1">
    <source>
        <dbReference type="SAM" id="MobiDB-lite"/>
    </source>
</evidence>
<dbReference type="Proteomes" id="UP000324222">
    <property type="component" value="Unassembled WGS sequence"/>
</dbReference>
<evidence type="ECO:0000313" key="2">
    <source>
        <dbReference type="EMBL" id="MPC72752.1"/>
    </source>
</evidence>
<protein>
    <submittedName>
        <fullName evidence="2">Uncharacterized protein</fullName>
    </submittedName>
</protein>
<reference evidence="2 3" key="1">
    <citation type="submission" date="2019-05" db="EMBL/GenBank/DDBJ databases">
        <title>Another draft genome of Portunus trituberculatus and its Hox gene families provides insights of decapod evolution.</title>
        <authorList>
            <person name="Jeong J.-H."/>
            <person name="Song I."/>
            <person name="Kim S."/>
            <person name="Choi T."/>
            <person name="Kim D."/>
            <person name="Ryu S."/>
            <person name="Kim W."/>
        </authorList>
    </citation>
    <scope>NUCLEOTIDE SEQUENCE [LARGE SCALE GENOMIC DNA]</scope>
    <source>
        <tissue evidence="2">Muscle</tissue>
    </source>
</reference>